<dbReference type="Pfam" id="PF23247">
    <property type="entry name" value="LRR_RPS2"/>
    <property type="match status" value="2"/>
</dbReference>
<dbReference type="AlphaFoldDB" id="A0A059BAQ5"/>
<sequence>MSADSVVGIGWDVLKRYVIVPIERGFGYVISSKRFANRLRGEVQNLKNEVQRVEVLAEQARSNVRKFNDVFTAWEANAGKALEEARELLDEFEKATKTCCYGTLPDPRSRYQFSRKAEDKSEIINQLSQKCNRFNGLDDISFIDPAFRNVAAPNPARREGKDVVHSTTATASASFVSTSMKLRDGGVFESRALMIRNIMDALADNGNSVVGIYGMGGVGKSTLLADTEKIIREEKSFDLVAQADVSEHQDIKRIQEEIAHKLGLSDLKNEEYVSVRAELLHGKLKVEESNEKTVLIILDNLWKGLDLKSVGIPCGPDNKVMGCKLLLTSRDRDVLRRDMGCDKDFHLGGLKEEEAKTLFERMVGDKVHDDEFKPWVEVTLDKCAGVPFLIIAVAKRFKDAGLSEWKDTLKKIEKFKDNKINDLINQMLKWSYDRLEEDEKSLLQLCVVYGISTPSLENLVRYGLGMGLFKEVSSIEDARDRLSSQIRTLQASSLLLDSEDVDGFKIHDLVREFVASVASKDHPLLVLTVKDKSITELLKDKLKSCRAVCFPHIDMKEFPKELDCPELRIFLLFTNNESFEVPDSYFNSMEKLMVLTLTSTHLIRSPKPFQLLENLHTLCLEYCSLEDVAILGKLKGLQILSIVDSEIQRLPKEIGQLVELRLLDLSRCSQLEVIEPGVLGSLIKLEELYMMNSFAQWNAAELPTPPTNASLVELNNMKKLCTLYIYIPNPSVLPKDLNVEKLTKYEIRIGYACHQSDFEGSRTLELNLNRTSNILQKECIQNILGKTDNLFLDGLDGIEQSICALSEKGFPRLKHLQVEDSPSIHYINQSSHTYFKRLESLILNDLLNVEKLCHNHIYYKSFNALKVVRVKRCHKMEVLFPLSSLRELPYLEEIEVINCKSIQWIVEADDCGNVELCNLHVLSLSNLPIFKNFFNVGSTPLSSKSNDQVGTQNAFFSGQQVAFPNLETLYITNLNNIEMIWDNQVVAESFTKLKSLCVDECNKLVNIVHSFILRRLLSLERLNVKACGSLEVVFEFWPLKHLDGHPIALPLKKLTTSALSKLKRVWDKELHCQAKFQCLHSISVSKCESLTSLFPTSIAKDLMQLEELKINECGIAEIIENEEGPIPKFVFPMLTSLDLMFLRKLKCLYTGLHTSHWPALKSLNVHGCDKVEILASHLENEMPLDKQPLFLIEKITSFALMVNI</sequence>
<evidence type="ECO:0000256" key="3">
    <source>
        <dbReference type="ARBA" id="ARBA00022821"/>
    </source>
</evidence>
<reference evidence="8" key="1">
    <citation type="submission" date="2013-07" db="EMBL/GenBank/DDBJ databases">
        <title>The genome of Eucalyptus grandis.</title>
        <authorList>
            <person name="Schmutz J."/>
            <person name="Hayes R."/>
            <person name="Myburg A."/>
            <person name="Tuskan G."/>
            <person name="Grattapaglia D."/>
            <person name="Rokhsar D.S."/>
        </authorList>
    </citation>
    <scope>NUCLEOTIDE SEQUENCE</scope>
    <source>
        <tissue evidence="8">Leaf extractions</tissue>
    </source>
</reference>
<evidence type="ECO:0000256" key="1">
    <source>
        <dbReference type="ARBA" id="ARBA00008894"/>
    </source>
</evidence>
<dbReference type="SUPFAM" id="SSF52047">
    <property type="entry name" value="RNI-like"/>
    <property type="match status" value="2"/>
</dbReference>
<feature type="coiled-coil region" evidence="5">
    <location>
        <begin position="36"/>
        <end position="98"/>
    </location>
</feature>
<comment type="similarity">
    <text evidence="1">Belongs to the disease resistance NB-LRR family.</text>
</comment>
<dbReference type="SUPFAM" id="SSF52058">
    <property type="entry name" value="L domain-like"/>
    <property type="match status" value="1"/>
</dbReference>
<evidence type="ECO:0000259" key="6">
    <source>
        <dbReference type="Pfam" id="PF00931"/>
    </source>
</evidence>
<dbReference type="Pfam" id="PF00931">
    <property type="entry name" value="NB-ARC"/>
    <property type="match status" value="1"/>
</dbReference>
<proteinExistence type="inferred from homology"/>
<keyword evidence="5" id="KW-0175">Coiled coil</keyword>
<dbReference type="GO" id="GO:0005524">
    <property type="term" value="F:ATP binding"/>
    <property type="evidence" value="ECO:0007669"/>
    <property type="project" value="UniProtKB-KW"/>
</dbReference>
<feature type="domain" description="NB-ARC" evidence="6">
    <location>
        <begin position="194"/>
        <end position="366"/>
    </location>
</feature>
<keyword evidence="4" id="KW-0067">ATP-binding</keyword>
<dbReference type="eggNOG" id="KOG4658">
    <property type="taxonomic scope" value="Eukaryota"/>
</dbReference>
<dbReference type="EMBL" id="KK198759">
    <property type="protein sequence ID" value="KCW63119.1"/>
    <property type="molecule type" value="Genomic_DNA"/>
</dbReference>
<dbReference type="Gene3D" id="3.40.50.300">
    <property type="entry name" value="P-loop containing nucleotide triphosphate hydrolases"/>
    <property type="match status" value="1"/>
</dbReference>
<dbReference type="GO" id="GO:0006952">
    <property type="term" value="P:defense response"/>
    <property type="evidence" value="ECO:0007669"/>
    <property type="project" value="UniProtKB-KW"/>
</dbReference>
<dbReference type="Gene3D" id="3.80.10.10">
    <property type="entry name" value="Ribonuclease Inhibitor"/>
    <property type="match status" value="2"/>
</dbReference>
<evidence type="ECO:0000259" key="7">
    <source>
        <dbReference type="Pfam" id="PF23247"/>
    </source>
</evidence>
<protein>
    <submittedName>
        <fullName evidence="8">Uncharacterized protein</fullName>
    </submittedName>
</protein>
<dbReference type="InParanoid" id="A0A059BAQ5"/>
<dbReference type="OMA" id="TEIWSKQ"/>
<dbReference type="InterPro" id="IPR027417">
    <property type="entry name" value="P-loop_NTPase"/>
</dbReference>
<evidence type="ECO:0000256" key="2">
    <source>
        <dbReference type="ARBA" id="ARBA00022741"/>
    </source>
</evidence>
<dbReference type="SUPFAM" id="SSF52540">
    <property type="entry name" value="P-loop containing nucleoside triphosphate hydrolases"/>
    <property type="match status" value="1"/>
</dbReference>
<dbReference type="GO" id="GO:0043531">
    <property type="term" value="F:ADP binding"/>
    <property type="evidence" value="ECO:0007669"/>
    <property type="project" value="InterPro"/>
</dbReference>
<keyword evidence="2" id="KW-0547">Nucleotide-binding</keyword>
<dbReference type="InterPro" id="IPR002182">
    <property type="entry name" value="NB-ARC"/>
</dbReference>
<organism evidence="8">
    <name type="scientific">Eucalyptus grandis</name>
    <name type="common">Flooded gum</name>
    <dbReference type="NCBI Taxonomy" id="71139"/>
    <lineage>
        <taxon>Eukaryota</taxon>
        <taxon>Viridiplantae</taxon>
        <taxon>Streptophyta</taxon>
        <taxon>Embryophyta</taxon>
        <taxon>Tracheophyta</taxon>
        <taxon>Spermatophyta</taxon>
        <taxon>Magnoliopsida</taxon>
        <taxon>eudicotyledons</taxon>
        <taxon>Gunneridae</taxon>
        <taxon>Pentapetalae</taxon>
        <taxon>rosids</taxon>
        <taxon>malvids</taxon>
        <taxon>Myrtales</taxon>
        <taxon>Myrtaceae</taxon>
        <taxon>Myrtoideae</taxon>
        <taxon>Eucalypteae</taxon>
        <taxon>Eucalyptus</taxon>
    </lineage>
</organism>
<dbReference type="InterPro" id="IPR050905">
    <property type="entry name" value="Plant_NBS-LRR"/>
</dbReference>
<dbReference type="STRING" id="71139.A0A059BAQ5"/>
<gene>
    <name evidence="8" type="ORF">EUGRSUZ_G00728</name>
</gene>
<dbReference type="InterPro" id="IPR057135">
    <property type="entry name" value="At4g27190-like_LRR"/>
</dbReference>
<dbReference type="PANTHER" id="PTHR33463:SF203">
    <property type="entry name" value="AAA+ ATPASE DOMAIN-CONTAINING PROTEIN"/>
    <property type="match status" value="1"/>
</dbReference>
<accession>A0A059BAQ5</accession>
<feature type="domain" description="Disease resistance protein At4g27190-like leucine-rich repeats" evidence="7">
    <location>
        <begin position="769"/>
        <end position="900"/>
    </location>
</feature>
<feature type="domain" description="Disease resistance protein At4g27190-like leucine-rich repeats" evidence="7">
    <location>
        <begin position="966"/>
        <end position="1114"/>
    </location>
</feature>
<dbReference type="PRINTS" id="PR00364">
    <property type="entry name" value="DISEASERSIST"/>
</dbReference>
<evidence type="ECO:0000256" key="5">
    <source>
        <dbReference type="SAM" id="Coils"/>
    </source>
</evidence>
<dbReference type="InterPro" id="IPR032675">
    <property type="entry name" value="LRR_dom_sf"/>
</dbReference>
<dbReference type="PANTHER" id="PTHR33463">
    <property type="entry name" value="NB-ARC DOMAIN-CONTAINING PROTEIN-RELATED"/>
    <property type="match status" value="1"/>
</dbReference>
<dbReference type="InterPro" id="IPR042197">
    <property type="entry name" value="Apaf_helical"/>
</dbReference>
<name>A0A059BAQ5_EUCGR</name>
<evidence type="ECO:0000313" key="8">
    <source>
        <dbReference type="EMBL" id="KCW63119.1"/>
    </source>
</evidence>
<keyword evidence="3" id="KW-0611">Plant defense</keyword>
<evidence type="ECO:0000256" key="4">
    <source>
        <dbReference type="ARBA" id="ARBA00022840"/>
    </source>
</evidence>
<dbReference type="Gramene" id="KCW63119">
    <property type="protein sequence ID" value="KCW63119"/>
    <property type="gene ID" value="EUGRSUZ_G00728"/>
</dbReference>
<dbReference type="Gene3D" id="1.10.8.430">
    <property type="entry name" value="Helical domain of apoptotic protease-activating factors"/>
    <property type="match status" value="1"/>
</dbReference>